<keyword evidence="4 8" id="KW-0812">Transmembrane</keyword>
<feature type="transmembrane region" description="Helical" evidence="8">
    <location>
        <begin position="214"/>
        <end position="234"/>
    </location>
</feature>
<dbReference type="GO" id="GO:0005886">
    <property type="term" value="C:plasma membrane"/>
    <property type="evidence" value="ECO:0007669"/>
    <property type="project" value="UniProtKB-SubCell"/>
</dbReference>
<dbReference type="SMART" id="SM01049">
    <property type="entry name" value="Cache_2"/>
    <property type="match status" value="1"/>
</dbReference>
<evidence type="ECO:0000256" key="4">
    <source>
        <dbReference type="ARBA" id="ARBA00022692"/>
    </source>
</evidence>
<feature type="transmembrane region" description="Helical" evidence="8">
    <location>
        <begin position="13"/>
        <end position="35"/>
    </location>
</feature>
<sequence length="575" mass="68122">MKILKHISIKKPFYFYFSIFLFIFIVISLMEILSFKKVHLNEKKSQLKSQVEIAYRLIENYYNAYKKGKLSEREAKEKAKSAIRSLRFGNNYFWINNIEEPMPYLIVHPIMPQFERKFPDDPIFICVKRAEFGEKNIKFKEKKHILKVILQVVKEAEEGFIFYEWPKPLAKKDFNEKLFPKLSYVKLFKPWEWVIGTGIYINDVKAEMWKNINLLSFITILGFGALFLLLVFIINSFNRDINRIVEVIRKVREGNFGERIDIEREDKIREITKVLNEFIKDYEKIAWFEKIFYTSETPLFLVDKDFAFRDCNYSAVKLLNYSSREKFLLSSFSICDFSPPLQPDGRDSVEKAREMVRIAFNKGYNKFEWVCFKFSGEEITVEISLTPIIYKGEKLLYSVWRDLSEEKRLYLSSITDQLTQVYNRYYFRERLEEEIRRAERESEIFSLIMIDIDRFKRINDAFGHVVGDKVLVRMTELIKNRIRKTDVICRWGGEEFLILLPKTSVSKAVVVAEELRKNLSNMNIPEIDTHITASFGVVGYCPGDTVEILIERVDAMMYKAKSEGRNCVRSTDKCE</sequence>
<dbReference type="InterPro" id="IPR050469">
    <property type="entry name" value="Diguanylate_Cyclase"/>
</dbReference>
<dbReference type="InterPro" id="IPR004010">
    <property type="entry name" value="Double_Cache_2"/>
</dbReference>
<dbReference type="CDD" id="cd01949">
    <property type="entry name" value="GGDEF"/>
    <property type="match status" value="1"/>
</dbReference>
<dbReference type="AlphaFoldDB" id="A0AAE3TFK8"/>
<keyword evidence="5 8" id="KW-1133">Transmembrane helix</keyword>
<dbReference type="EMBL" id="JAPHEG010000001">
    <property type="protein sequence ID" value="MDF2953069.1"/>
    <property type="molecule type" value="Genomic_DNA"/>
</dbReference>
<dbReference type="InterPro" id="IPR000014">
    <property type="entry name" value="PAS"/>
</dbReference>
<dbReference type="InterPro" id="IPR029787">
    <property type="entry name" value="Nucleotide_cyclase"/>
</dbReference>
<dbReference type="PANTHER" id="PTHR45138:SF9">
    <property type="entry name" value="DIGUANYLATE CYCLASE DGCM-RELATED"/>
    <property type="match status" value="1"/>
</dbReference>
<dbReference type="Gene3D" id="6.10.340.10">
    <property type="match status" value="1"/>
</dbReference>
<dbReference type="InterPro" id="IPR035965">
    <property type="entry name" value="PAS-like_dom_sf"/>
</dbReference>
<evidence type="ECO:0000256" key="5">
    <source>
        <dbReference type="ARBA" id="ARBA00022989"/>
    </source>
</evidence>
<evidence type="ECO:0000256" key="7">
    <source>
        <dbReference type="ARBA" id="ARBA00034247"/>
    </source>
</evidence>
<evidence type="ECO:0000256" key="2">
    <source>
        <dbReference type="ARBA" id="ARBA00012528"/>
    </source>
</evidence>
<feature type="domain" description="GGDEF" evidence="10">
    <location>
        <begin position="443"/>
        <end position="573"/>
    </location>
</feature>
<dbReference type="EC" id="2.7.7.65" evidence="2"/>
<dbReference type="SMART" id="SM00267">
    <property type="entry name" value="GGDEF"/>
    <property type="match status" value="1"/>
</dbReference>
<name>A0AAE3TFK8_9BACT</name>
<dbReference type="Gene3D" id="3.30.70.270">
    <property type="match status" value="1"/>
</dbReference>
<dbReference type="Gene3D" id="3.30.450.20">
    <property type="entry name" value="PAS domain"/>
    <property type="match status" value="2"/>
</dbReference>
<protein>
    <recommendedName>
        <fullName evidence="2">diguanylate cyclase</fullName>
        <ecNumber evidence="2">2.7.7.65</ecNumber>
    </recommendedName>
</protein>
<gene>
    <name evidence="11" type="ORF">OD816_000314</name>
</gene>
<dbReference type="GO" id="GO:0052621">
    <property type="term" value="F:diguanylate cyclase activity"/>
    <property type="evidence" value="ECO:0007669"/>
    <property type="project" value="UniProtKB-EC"/>
</dbReference>
<dbReference type="PROSITE" id="PS50885">
    <property type="entry name" value="HAMP"/>
    <property type="match status" value="1"/>
</dbReference>
<evidence type="ECO:0000313" key="12">
    <source>
        <dbReference type="Proteomes" id="UP001144110"/>
    </source>
</evidence>
<feature type="domain" description="HAMP" evidence="9">
    <location>
        <begin position="235"/>
        <end position="287"/>
    </location>
</feature>
<dbReference type="Pfam" id="PF00990">
    <property type="entry name" value="GGDEF"/>
    <property type="match status" value="1"/>
</dbReference>
<dbReference type="SUPFAM" id="SSF55785">
    <property type="entry name" value="PYP-like sensor domain (PAS domain)"/>
    <property type="match status" value="1"/>
</dbReference>
<evidence type="ECO:0000256" key="6">
    <source>
        <dbReference type="ARBA" id="ARBA00023136"/>
    </source>
</evidence>
<evidence type="ECO:0000259" key="9">
    <source>
        <dbReference type="PROSITE" id="PS50885"/>
    </source>
</evidence>
<dbReference type="GO" id="GO:0007165">
    <property type="term" value="P:signal transduction"/>
    <property type="evidence" value="ECO:0007669"/>
    <property type="project" value="InterPro"/>
</dbReference>
<evidence type="ECO:0000256" key="1">
    <source>
        <dbReference type="ARBA" id="ARBA00004651"/>
    </source>
</evidence>
<evidence type="ECO:0000256" key="8">
    <source>
        <dbReference type="SAM" id="Phobius"/>
    </source>
</evidence>
<dbReference type="InterPro" id="IPR003660">
    <property type="entry name" value="HAMP_dom"/>
</dbReference>
<dbReference type="Proteomes" id="UP001144110">
    <property type="component" value="Unassembled WGS sequence"/>
</dbReference>
<dbReference type="SUPFAM" id="SSF55073">
    <property type="entry name" value="Nucleotide cyclase"/>
    <property type="match status" value="1"/>
</dbReference>
<comment type="catalytic activity">
    <reaction evidence="7">
        <text>2 GTP = 3',3'-c-di-GMP + 2 diphosphate</text>
        <dbReference type="Rhea" id="RHEA:24898"/>
        <dbReference type="ChEBI" id="CHEBI:33019"/>
        <dbReference type="ChEBI" id="CHEBI:37565"/>
        <dbReference type="ChEBI" id="CHEBI:58805"/>
        <dbReference type="EC" id="2.7.7.65"/>
    </reaction>
</comment>
<reference evidence="11" key="1">
    <citation type="submission" date="2022-11" db="EMBL/GenBank/DDBJ databases">
        <title>Candidatus Alkanophaga archaea from heated hydrothermal vent sediment oxidize petroleum alkanes.</title>
        <authorList>
            <person name="Zehnle H."/>
            <person name="Laso-Perez R."/>
            <person name="Lipp J."/>
            <person name="Teske A."/>
            <person name="Wegener G."/>
        </authorList>
    </citation>
    <scope>NUCLEOTIDE SEQUENCE</scope>
    <source>
        <strain evidence="11">MCA70</strain>
    </source>
</reference>
<keyword evidence="3" id="KW-1003">Cell membrane</keyword>
<accession>A0AAE3TFK8</accession>
<dbReference type="PROSITE" id="PS50887">
    <property type="entry name" value="GGDEF"/>
    <property type="match status" value="1"/>
</dbReference>
<evidence type="ECO:0000313" key="11">
    <source>
        <dbReference type="EMBL" id="MDF2953069.1"/>
    </source>
</evidence>
<organism evidence="11 12">
    <name type="scientific">Candidatus Thermodesulfobacterium syntrophicum</name>
    <dbReference type="NCBI Taxonomy" id="3060442"/>
    <lineage>
        <taxon>Bacteria</taxon>
        <taxon>Pseudomonadati</taxon>
        <taxon>Thermodesulfobacteriota</taxon>
        <taxon>Thermodesulfobacteria</taxon>
        <taxon>Thermodesulfobacteriales</taxon>
        <taxon>Thermodesulfobacteriaceae</taxon>
        <taxon>Thermodesulfobacterium</taxon>
    </lineage>
</organism>
<dbReference type="PANTHER" id="PTHR45138">
    <property type="entry name" value="REGULATORY COMPONENTS OF SENSORY TRANSDUCTION SYSTEM"/>
    <property type="match status" value="1"/>
</dbReference>
<dbReference type="InterPro" id="IPR043128">
    <property type="entry name" value="Rev_trsase/Diguanyl_cyclase"/>
</dbReference>
<evidence type="ECO:0000259" key="10">
    <source>
        <dbReference type="PROSITE" id="PS50887"/>
    </source>
</evidence>
<comment type="caution">
    <text evidence="11">The sequence shown here is derived from an EMBL/GenBank/DDBJ whole genome shotgun (WGS) entry which is preliminary data.</text>
</comment>
<comment type="subcellular location">
    <subcellularLocation>
        <location evidence="1">Cell membrane</location>
        <topology evidence="1">Multi-pass membrane protein</topology>
    </subcellularLocation>
</comment>
<dbReference type="CDD" id="cd06225">
    <property type="entry name" value="HAMP"/>
    <property type="match status" value="1"/>
</dbReference>
<dbReference type="Pfam" id="PF08269">
    <property type="entry name" value="dCache_2"/>
    <property type="match status" value="1"/>
</dbReference>
<dbReference type="InterPro" id="IPR033480">
    <property type="entry name" value="sCache_2"/>
</dbReference>
<proteinExistence type="predicted"/>
<dbReference type="InterPro" id="IPR000160">
    <property type="entry name" value="GGDEF_dom"/>
</dbReference>
<dbReference type="NCBIfam" id="TIGR00229">
    <property type="entry name" value="sensory_box"/>
    <property type="match status" value="1"/>
</dbReference>
<keyword evidence="6 8" id="KW-0472">Membrane</keyword>
<dbReference type="NCBIfam" id="TIGR00254">
    <property type="entry name" value="GGDEF"/>
    <property type="match status" value="1"/>
</dbReference>
<dbReference type="FunFam" id="3.30.70.270:FF:000001">
    <property type="entry name" value="Diguanylate cyclase domain protein"/>
    <property type="match status" value="1"/>
</dbReference>
<evidence type="ECO:0000256" key="3">
    <source>
        <dbReference type="ARBA" id="ARBA00022475"/>
    </source>
</evidence>